<gene>
    <name evidence="1" type="ORF">I4X03_014505</name>
</gene>
<accession>A0ABS7SR96</accession>
<evidence type="ECO:0000313" key="1">
    <source>
        <dbReference type="EMBL" id="MBZ2208473.1"/>
    </source>
</evidence>
<sequence>MLNALTDLVAGRVFANVAKADTVKPFITYQAVGGQPINYTTGEVPDRENTRVQINVWASAHLEATTLGKQVEIALRTSPNLQAEVLTGRAATYDETVDAHGTMQDFSFWN</sequence>
<reference evidence="1 2" key="2">
    <citation type="submission" date="2021-08" db="EMBL/GenBank/DDBJ databases">
        <title>Massilia sp. R798.</title>
        <authorList>
            <person name="Baek J.H."/>
            <person name="Jung H.S."/>
            <person name="Kim K.R."/>
            <person name="Jeon C.O."/>
        </authorList>
    </citation>
    <scope>NUCLEOTIDE SEQUENCE [LARGE SCALE GENOMIC DNA]</scope>
    <source>
        <strain evidence="1 2">R798</strain>
    </source>
</reference>
<name>A0ABS7SR96_9BURK</name>
<protein>
    <submittedName>
        <fullName evidence="1">DUF3168 domain-containing protein</fullName>
    </submittedName>
</protein>
<reference evidence="1 2" key="1">
    <citation type="submission" date="2021-01" db="EMBL/GenBank/DDBJ databases">
        <authorList>
            <person name="Ruan W."/>
            <person name="Khan S.A."/>
            <person name="Jeon C.O."/>
        </authorList>
    </citation>
    <scope>NUCLEOTIDE SEQUENCE [LARGE SCALE GENOMIC DNA]</scope>
    <source>
        <strain evidence="1 2">R798</strain>
    </source>
</reference>
<comment type="caution">
    <text evidence="1">The sequence shown here is derived from an EMBL/GenBank/DDBJ whole genome shotgun (WGS) entry which is preliminary data.</text>
</comment>
<dbReference type="Proteomes" id="UP000809349">
    <property type="component" value="Unassembled WGS sequence"/>
</dbReference>
<evidence type="ECO:0000313" key="2">
    <source>
        <dbReference type="Proteomes" id="UP000809349"/>
    </source>
</evidence>
<dbReference type="InterPro" id="IPR021508">
    <property type="entry name" value="Gp17-like"/>
</dbReference>
<proteinExistence type="predicted"/>
<dbReference type="Pfam" id="PF11367">
    <property type="entry name" value="Tail_completion_gp17"/>
    <property type="match status" value="1"/>
</dbReference>
<keyword evidence="2" id="KW-1185">Reference proteome</keyword>
<dbReference type="EMBL" id="JAFBIL020000005">
    <property type="protein sequence ID" value="MBZ2208473.1"/>
    <property type="molecule type" value="Genomic_DNA"/>
</dbReference>
<organism evidence="1 2">
    <name type="scientific">Massilia soli</name>
    <dbReference type="NCBI Taxonomy" id="2792854"/>
    <lineage>
        <taxon>Bacteria</taxon>
        <taxon>Pseudomonadati</taxon>
        <taxon>Pseudomonadota</taxon>
        <taxon>Betaproteobacteria</taxon>
        <taxon>Burkholderiales</taxon>
        <taxon>Oxalobacteraceae</taxon>
        <taxon>Telluria group</taxon>
        <taxon>Massilia</taxon>
    </lineage>
</organism>